<proteinExistence type="inferred from homology"/>
<dbReference type="InterPro" id="IPR017853">
    <property type="entry name" value="GH"/>
</dbReference>
<feature type="domain" description="DUF4982" evidence="6">
    <location>
        <begin position="595"/>
        <end position="651"/>
    </location>
</feature>
<dbReference type="InterPro" id="IPR048230">
    <property type="entry name" value="GalA-like"/>
</dbReference>
<feature type="domain" description="Glycoside hydrolase family 2" evidence="7">
    <location>
        <begin position="665"/>
        <end position="764"/>
    </location>
</feature>
<protein>
    <submittedName>
        <fullName evidence="9">Beta-galactosidase GalA</fullName>
    </submittedName>
</protein>
<keyword evidence="10" id="KW-1185">Reference proteome</keyword>
<evidence type="ECO:0000256" key="1">
    <source>
        <dbReference type="ARBA" id="ARBA00007401"/>
    </source>
</evidence>
<evidence type="ECO:0000259" key="6">
    <source>
        <dbReference type="Pfam" id="PF16355"/>
    </source>
</evidence>
<dbReference type="InterPro" id="IPR032311">
    <property type="entry name" value="DUF4982"/>
</dbReference>
<evidence type="ECO:0000313" key="9">
    <source>
        <dbReference type="EMBL" id="MDU0199661.1"/>
    </source>
</evidence>
<dbReference type="PANTHER" id="PTHR42732:SF1">
    <property type="entry name" value="BETA-MANNOSIDASE"/>
    <property type="match status" value="1"/>
</dbReference>
<evidence type="ECO:0000259" key="5">
    <source>
        <dbReference type="Pfam" id="PF02836"/>
    </source>
</evidence>
<dbReference type="InterPro" id="IPR040605">
    <property type="entry name" value="Glyco_hydro2_dom5"/>
</dbReference>
<dbReference type="SUPFAM" id="SSF51445">
    <property type="entry name" value="(Trans)glycosidases"/>
    <property type="match status" value="1"/>
</dbReference>
<dbReference type="PANTHER" id="PTHR42732">
    <property type="entry name" value="BETA-GALACTOSIDASE"/>
    <property type="match status" value="1"/>
</dbReference>
<feature type="domain" description="Beta-mannosidase-like galactose-binding" evidence="8">
    <location>
        <begin position="87"/>
        <end position="159"/>
    </location>
</feature>
<dbReference type="RefSeq" id="WP_315948933.1">
    <property type="nucleotide sequence ID" value="NZ_JAWCUD010000001.1"/>
</dbReference>
<evidence type="ECO:0000313" key="10">
    <source>
        <dbReference type="Proteomes" id="UP001260980"/>
    </source>
</evidence>
<dbReference type="SUPFAM" id="SSF49303">
    <property type="entry name" value="beta-Galactosidase/glucuronidase domain"/>
    <property type="match status" value="1"/>
</dbReference>
<dbReference type="Pfam" id="PF18565">
    <property type="entry name" value="Glyco_hydro2_C5"/>
    <property type="match status" value="1"/>
</dbReference>
<dbReference type="Pfam" id="PF16355">
    <property type="entry name" value="DUF4982"/>
    <property type="match status" value="1"/>
</dbReference>
<dbReference type="Pfam" id="PF00703">
    <property type="entry name" value="Glyco_hydro_2"/>
    <property type="match status" value="1"/>
</dbReference>
<comment type="caution">
    <text evidence="9">The sequence shown here is derived from an EMBL/GenBank/DDBJ whole genome shotgun (WGS) entry which is preliminary data.</text>
</comment>
<dbReference type="NCBIfam" id="NF041462">
    <property type="entry name" value="GalA"/>
    <property type="match status" value="1"/>
</dbReference>
<feature type="domain" description="Glycoside hydrolase family 2 immunoglobulin-like beta-sandwich" evidence="4">
    <location>
        <begin position="187"/>
        <end position="292"/>
    </location>
</feature>
<name>A0ABU3R5W7_9BACL</name>
<reference evidence="9 10" key="1">
    <citation type="submission" date="2023-10" db="EMBL/GenBank/DDBJ databases">
        <title>Paenibacillus strain PFR10 Genome sequencing and assembly.</title>
        <authorList>
            <person name="Kim I."/>
        </authorList>
    </citation>
    <scope>NUCLEOTIDE SEQUENCE [LARGE SCALE GENOMIC DNA]</scope>
    <source>
        <strain evidence="9 10">PFR10</strain>
    </source>
</reference>
<dbReference type="EMBL" id="JAWCUD010000001">
    <property type="protein sequence ID" value="MDU0199661.1"/>
    <property type="molecule type" value="Genomic_DNA"/>
</dbReference>
<dbReference type="InterPro" id="IPR051913">
    <property type="entry name" value="GH2_Domain-Containing"/>
</dbReference>
<dbReference type="InterPro" id="IPR013783">
    <property type="entry name" value="Ig-like_fold"/>
</dbReference>
<comment type="similarity">
    <text evidence="1">Belongs to the glycosyl hydrolase 2 family.</text>
</comment>
<dbReference type="InterPro" id="IPR036156">
    <property type="entry name" value="Beta-gal/glucu_dom_sf"/>
</dbReference>
<evidence type="ECO:0000259" key="8">
    <source>
        <dbReference type="Pfam" id="PF22666"/>
    </source>
</evidence>
<evidence type="ECO:0000259" key="7">
    <source>
        <dbReference type="Pfam" id="PF18565"/>
    </source>
</evidence>
<accession>A0ABU3R5W7</accession>
<evidence type="ECO:0000259" key="4">
    <source>
        <dbReference type="Pfam" id="PF00703"/>
    </source>
</evidence>
<dbReference type="Gene3D" id="3.20.20.80">
    <property type="entry name" value="Glycosidases"/>
    <property type="match status" value="1"/>
</dbReference>
<gene>
    <name evidence="9" type="primary">galA</name>
    <name evidence="9" type="ORF">RQP52_01100</name>
</gene>
<dbReference type="Gene3D" id="2.60.120.260">
    <property type="entry name" value="Galactose-binding domain-like"/>
    <property type="match status" value="1"/>
</dbReference>
<dbReference type="InterPro" id="IPR008979">
    <property type="entry name" value="Galactose-bd-like_sf"/>
</dbReference>
<dbReference type="Pfam" id="PF22666">
    <property type="entry name" value="Glyco_hydro_2_N2"/>
    <property type="match status" value="1"/>
</dbReference>
<sequence>MNEVRQRFSMDKDWLFHLGEVDVPVKKSHNSIYGRAKAGGAIGPAGMEWNDSTWQTVQLPHDWSYQQPFDRENGVPNFGFKPRGMGWYRKKFRLAAEEQGKQLILEFDGIATEASIYLNGSLLERNFSAYTSFTIDISDRAYYGDRPNVLAIRVDATEAEGWWYEGAGIYRHVWLTTKLPLHIAERGVWVRPEKINQILWQTHIETVVGNELEHDVHYTLTTYIQNAKNEVVQKARTESICAAGSKNTVVQKLNVTNPALWDIDAPHLYQVHSVLTMEGQLYDTEMTSFGYRTIRICPDEGFFLNEQPLKLKGTCNHQDHAGVGVALPDGLQEYRIRRLKDMGSNAYRAAHHNPTPELLDICDRLGMLVMDENRNFESSREGLRQLENMVTRDRNHPCVVFYSLFNEEPHQGTPIGRRIVNRMMRTVKRLDPTRPVLGALNGGVMEDEGTADILEITGFNYMHTSYDKFKAKHPAQPIIGSETVSAFSTRGNYTNDSIKQVFDSYDQEKAPWGATVREAWQAVATRNFVMGTFVWTGFDYRGEPTPYEWPSINTHFGIMDTCGFPKDAYYLYQAYWLDEPVLHMLPHWNWQGREGQPIKVMTHTNCEEVSLYVNGQFISRECVDVYKQLEWEIPYEPGIVRMEGYNNGRLVKVTEVATTGETASLRLELQKPYLYGDGKDAIAVNLYAIDAQQRFVPTDSRFVTFTLSGSGKILGVGNGDPNCHEADAAQARSLFAGCCQLIVQSVPGSDPIVLVAEAAGLAPMTWVIPVKETAEPPYIPSVKETYVNDWHVTQEPYGERPDPLMVMDPTDMNTWEKVDVSYGTLKMLRGIRGYVVFRSQLFLSDQDRTSSASLRFNEIQGDVEIYADTELLLVASLVEPTSVVIPLREVDLKGKNVITLSVLVHMTEQMSKPGISSSVCLLT</sequence>
<dbReference type="InterPro" id="IPR006103">
    <property type="entry name" value="Glyco_hydro_2_cat"/>
</dbReference>
<dbReference type="Gene3D" id="2.60.40.10">
    <property type="entry name" value="Immunoglobulins"/>
    <property type="match status" value="3"/>
</dbReference>
<keyword evidence="3" id="KW-0326">Glycosidase</keyword>
<dbReference type="InterPro" id="IPR006102">
    <property type="entry name" value="Ig-like_GH2"/>
</dbReference>
<feature type="domain" description="Glycoside hydrolase family 2 catalytic" evidence="5">
    <location>
        <begin position="299"/>
        <end position="574"/>
    </location>
</feature>
<evidence type="ECO:0000256" key="2">
    <source>
        <dbReference type="ARBA" id="ARBA00022801"/>
    </source>
</evidence>
<dbReference type="InterPro" id="IPR054593">
    <property type="entry name" value="Beta-mannosidase-like_N2"/>
</dbReference>
<evidence type="ECO:0000256" key="3">
    <source>
        <dbReference type="ARBA" id="ARBA00023295"/>
    </source>
</evidence>
<dbReference type="Pfam" id="PF02836">
    <property type="entry name" value="Glyco_hydro_2_C"/>
    <property type="match status" value="1"/>
</dbReference>
<dbReference type="Proteomes" id="UP001260980">
    <property type="component" value="Unassembled WGS sequence"/>
</dbReference>
<keyword evidence="2" id="KW-0378">Hydrolase</keyword>
<dbReference type="SUPFAM" id="SSF49785">
    <property type="entry name" value="Galactose-binding domain-like"/>
    <property type="match status" value="1"/>
</dbReference>
<organism evidence="9 10">
    <name type="scientific">Paenibacillus violae</name>
    <dbReference type="NCBI Taxonomy" id="3077234"/>
    <lineage>
        <taxon>Bacteria</taxon>
        <taxon>Bacillati</taxon>
        <taxon>Bacillota</taxon>
        <taxon>Bacilli</taxon>
        <taxon>Bacillales</taxon>
        <taxon>Paenibacillaceae</taxon>
        <taxon>Paenibacillus</taxon>
    </lineage>
</organism>